<dbReference type="EMBL" id="BPLR01000577">
    <property type="protein sequence ID" value="GIY95792.1"/>
    <property type="molecule type" value="Genomic_DNA"/>
</dbReference>
<comment type="caution">
    <text evidence="2">The sequence shown here is derived from an EMBL/GenBank/DDBJ whole genome shotgun (WGS) entry which is preliminary data.</text>
</comment>
<dbReference type="Proteomes" id="UP001054945">
    <property type="component" value="Unassembled WGS sequence"/>
</dbReference>
<evidence type="ECO:0000256" key="1">
    <source>
        <dbReference type="SAM" id="MobiDB-lite"/>
    </source>
</evidence>
<keyword evidence="3" id="KW-1185">Reference proteome</keyword>
<dbReference type="AlphaFoldDB" id="A0AAV4XMB1"/>
<reference evidence="2 3" key="1">
    <citation type="submission" date="2021-06" db="EMBL/GenBank/DDBJ databases">
        <title>Caerostris extrusa draft genome.</title>
        <authorList>
            <person name="Kono N."/>
            <person name="Arakawa K."/>
        </authorList>
    </citation>
    <scope>NUCLEOTIDE SEQUENCE [LARGE SCALE GENOMIC DNA]</scope>
</reference>
<feature type="region of interest" description="Disordered" evidence="1">
    <location>
        <begin position="70"/>
        <end position="92"/>
    </location>
</feature>
<name>A0AAV4XMB1_CAEEX</name>
<accession>A0AAV4XMB1</accession>
<organism evidence="2 3">
    <name type="scientific">Caerostris extrusa</name>
    <name type="common">Bark spider</name>
    <name type="synonym">Caerostris bankana</name>
    <dbReference type="NCBI Taxonomy" id="172846"/>
    <lineage>
        <taxon>Eukaryota</taxon>
        <taxon>Metazoa</taxon>
        <taxon>Ecdysozoa</taxon>
        <taxon>Arthropoda</taxon>
        <taxon>Chelicerata</taxon>
        <taxon>Arachnida</taxon>
        <taxon>Araneae</taxon>
        <taxon>Araneomorphae</taxon>
        <taxon>Entelegynae</taxon>
        <taxon>Araneoidea</taxon>
        <taxon>Araneidae</taxon>
        <taxon>Caerostris</taxon>
    </lineage>
</organism>
<protein>
    <submittedName>
        <fullName evidence="2">Uncharacterized protein</fullName>
    </submittedName>
</protein>
<sequence>MNWNIISVVFCNIFGSRQSDFAFYCEDLSYVQVPTCSKVKKLLIYTIAMEENDEKRELTDDQPSQLNVQQMDNTGEEDNGAFSQHENKDCHPEKAIQKFVRRTIGFCTKPRPAQKMSSAYV</sequence>
<evidence type="ECO:0000313" key="2">
    <source>
        <dbReference type="EMBL" id="GIY95792.1"/>
    </source>
</evidence>
<evidence type="ECO:0000313" key="3">
    <source>
        <dbReference type="Proteomes" id="UP001054945"/>
    </source>
</evidence>
<proteinExistence type="predicted"/>
<gene>
    <name evidence="2" type="ORF">CEXT_175231</name>
</gene>